<keyword evidence="3" id="KW-0255">Endonuclease</keyword>
<dbReference type="SMART" id="SM00974">
    <property type="entry name" value="T5orf172"/>
    <property type="match status" value="1"/>
</dbReference>
<protein>
    <submittedName>
        <fullName evidence="3">Restriction endonuclease</fullName>
    </submittedName>
</protein>
<accession>A0A6A2VTZ4</accession>
<dbReference type="GO" id="GO:0004519">
    <property type="term" value="F:endonuclease activity"/>
    <property type="evidence" value="ECO:0007669"/>
    <property type="project" value="UniProtKB-KW"/>
</dbReference>
<sequence>MPTKDFFPPRPDAKPIIYAYREPNNPELEGLLKVGYTSRAIDERMHEHYPTLKPGEKPYEVVFIEPAMRTDGTVFMDHEVHANLEANGFRRLRDRDGKKTEWFHCTVDDVRAAYLAVRDRTENAERRTQDFKMRPEQEAAVHKTEAYFRSVEREGGARTPKFLWNAKMRFGKTFAAYELAKDMGFKRVLVLTFKPAVQTAWEEDLTTHVDFEGWQFISRPKEPGRPDIAAQYEAADKDRPIVCFGSFQDFLGREKSTGRIKPQHEWVREEDWDLVIFDEYHFGAWNENSKTLFEQEDEDERDTQEDMDTRVGHVNTGNEIDEGDLPIVTRYYLFLSGTPFRALNSGEFIEEQIYNWTYSDEQAAKEAWPREHPGKPNPYASLPRMVMLTYQMPDEIRKVALGGEYNSFDLNAFFEARGEGDDAEFVLKESVQKWLDLIRGAYRPSAVDDLKLGSEKPALPYSDIRLLRVLNHTLWYLPRVNSCYAMRNLLREPQNVFFHDYTVNVCAGSEAGIGAAALDRVRESMEDPLNSRTITLTCGKLTTGVTVKPWCGIFMLTNMKSPETYFQAAFRVQSPWTVSNDAGETEIVKKECYVFDFALDRSLRMVSDYSCRLKVDENQGPEQKVGEFINFLPVLAYDGSVMRPVSAADILDIAMAGTSATLLARRWESALLVNVDNDTLRRILANDDAMRALMSIEGFRNLNEDIETIINRSDAIKKAKRGKGDLTPKEKKEISEEEKELKSKRKQIQEKLIKFATRIPVFMYLTDYREQTLKDVITQLEPGLFKKVTGLTVKDFELLVSLGVFNDGLMNDAVYKFRRYEDSSLTYTGMDKHKGERVGLFDTTLSDFEYMAMAQEESMVAPNGLARPTKSVASANGAPRVSRAAGNTVVKPSAATPPATDPITKSHESEPSMSGNSHTSATAPAAEAVSPAKPAVTREQLDALSEGDTVFHKAFGYGRIVNLNGSYIDVTFDSDDKKKKPSRKFMFPSVFYQGLLKIG</sequence>
<dbReference type="Pfam" id="PF10544">
    <property type="entry name" value="T5orf172"/>
    <property type="match status" value="1"/>
</dbReference>
<dbReference type="EMBL" id="WBSO01000011">
    <property type="protein sequence ID" value="KAB8296599.1"/>
    <property type="molecule type" value="Genomic_DNA"/>
</dbReference>
<evidence type="ECO:0000259" key="2">
    <source>
        <dbReference type="SMART" id="SM00974"/>
    </source>
</evidence>
<dbReference type="InterPro" id="IPR018306">
    <property type="entry name" value="Phage_T5_Orf172_DNA-bd"/>
</dbReference>
<evidence type="ECO:0000313" key="4">
    <source>
        <dbReference type="Proteomes" id="UP000440041"/>
    </source>
</evidence>
<feature type="region of interest" description="Disordered" evidence="1">
    <location>
        <begin position="870"/>
        <end position="934"/>
    </location>
</feature>
<dbReference type="REBASE" id="384752">
    <property type="entry name" value="Bap100238ORF1360P"/>
</dbReference>
<feature type="domain" description="Bacteriophage T5 Orf172 DNA-binding" evidence="2">
    <location>
        <begin position="26"/>
        <end position="117"/>
    </location>
</feature>
<dbReference type="OrthoDB" id="9813673at2"/>
<dbReference type="Gene3D" id="3.40.50.300">
    <property type="entry name" value="P-loop containing nucleotide triphosphate hydrolases"/>
    <property type="match status" value="1"/>
</dbReference>
<evidence type="ECO:0000256" key="1">
    <source>
        <dbReference type="SAM" id="MobiDB-lite"/>
    </source>
</evidence>
<comment type="caution">
    <text evidence="3">The sequence shown here is derived from an EMBL/GenBank/DDBJ whole genome shotgun (WGS) entry which is preliminary data.</text>
</comment>
<keyword evidence="3" id="KW-0540">Nuclease</keyword>
<name>A0A6A2VTZ4_9BIFI</name>
<gene>
    <name evidence="3" type="ORF">DSM100238_1362</name>
</gene>
<dbReference type="SUPFAM" id="SSF52540">
    <property type="entry name" value="P-loop containing nucleoside triphosphate hydrolases"/>
    <property type="match status" value="1"/>
</dbReference>
<keyword evidence="4" id="KW-1185">Reference proteome</keyword>
<keyword evidence="3" id="KW-0378">Hydrolase</keyword>
<dbReference type="InterPro" id="IPR027417">
    <property type="entry name" value="P-loop_NTPase"/>
</dbReference>
<reference evidence="3 4" key="1">
    <citation type="submission" date="2019-09" db="EMBL/GenBank/DDBJ databases">
        <title>Characterization of the phylogenetic diversity of two novel species belonging to the genus Bifidobacterium: Bifidobacterium cebidarum sp. nov. and Bifidobacterium leontopitheci sp. nov.</title>
        <authorList>
            <person name="Lugli G.A."/>
            <person name="Duranti S."/>
            <person name="Milani C."/>
            <person name="Turroni F."/>
            <person name="Ventura M."/>
        </authorList>
    </citation>
    <scope>NUCLEOTIDE SEQUENCE [LARGE SCALE GENOMIC DNA]</scope>
    <source>
        <strain evidence="3 4">DSM 100238</strain>
    </source>
</reference>
<dbReference type="Proteomes" id="UP000440041">
    <property type="component" value="Unassembled WGS sequence"/>
</dbReference>
<organism evidence="3 4">
    <name type="scientific">Bifidobacterium apri</name>
    <dbReference type="NCBI Taxonomy" id="1769423"/>
    <lineage>
        <taxon>Bacteria</taxon>
        <taxon>Bacillati</taxon>
        <taxon>Actinomycetota</taxon>
        <taxon>Actinomycetes</taxon>
        <taxon>Bifidobacteriales</taxon>
        <taxon>Bifidobacteriaceae</taxon>
        <taxon>Bifidobacterium</taxon>
    </lineage>
</organism>
<dbReference type="AlphaFoldDB" id="A0A6A2VTZ4"/>
<feature type="compositionally biased region" description="Low complexity" evidence="1">
    <location>
        <begin position="919"/>
        <end position="934"/>
    </location>
</feature>
<proteinExistence type="predicted"/>
<evidence type="ECO:0000313" key="3">
    <source>
        <dbReference type="EMBL" id="KAB8296599.1"/>
    </source>
</evidence>